<proteinExistence type="inferred from homology"/>
<dbReference type="PANTHER" id="PTHR45965:SF3">
    <property type="entry name" value="INACTIVE RHOMBOID PROTEIN 1"/>
    <property type="match status" value="1"/>
</dbReference>
<keyword evidence="3 7" id="KW-0812">Transmembrane</keyword>
<feature type="transmembrane region" description="Helical" evidence="7">
    <location>
        <begin position="701"/>
        <end position="720"/>
    </location>
</feature>
<sequence>MPKREKMQAYPVAKAVRVVEPRRFLSEDLSLMNQAESLPTLPYRSVSYSPSRRVDMQRSQSATERAKNYVKTGTAEFFGVRADVDPLAKYYQRRLRLASKRCGPLKPECMSEERLQQVDLARSMPQIHDPLARPQGAMRGDSVDTSTASTRKGLYRFPSQSTARKRKDSVAKMTFVGLATMARSASRMRRGTEKHKKPPQYIRSRSFAPASVTEDVDFSVPPTPATAPQFEHMEVPFSLSAPLTPAIDYDSSSLVDDVFFDVATPSPTVAAAMRFPTFPKPRLSDLPEEGGIPVVLPAPVPVSSRLYPDIPEVEYKPEPIWRRRDEPDSSRERTWRRRAPEVAAPMAVPRAVPMATEPSVGLQRIWDKVLDKALDNSDRRQLGVGMLGRFLNRKVRRDRINSDVKKQLEDFSDHRPYFTYWVTVVQIVVCIVSIAVYGLAPVGFSQTQKESLVFKPSLAFEPVGYLEPDNLWIGPKSADLIHLGAKYSPCMRKDKPTWDVIYAERAIERGSACCIRNDGSGCIQSTRSECNDVFSIWYTWENGAGPGGRSSGSVCGQDPRHCESPASAGAHAWKDDITAWPICKKVVKPEGTTKGLEHMSCDPIGRPCCIGIKGSCIITTRPYCDFVNGYFHEEATLCSQVSCMDEVCGMISFANPDYPDQFYRLWTSIFLHAGVVHCVLTVILHIFLMRDLEKMAGPVRIGIIYISSGIVGNMASAIFLPDRAEVGPAGSQLGLLGMLFVEVFQSWQLLLHPWIAILKLLLIFLVLIVIGLFPWVDNYAHIFGFAFGLLLSFALLPYVTFGEFDRRRKIATVVVSLLLALGLLAALIVLFYVVPIYDCKGCEYLNCIPWTDTFCKNYEIVISKS</sequence>
<evidence type="ECO:0000256" key="5">
    <source>
        <dbReference type="ARBA" id="ARBA00022989"/>
    </source>
</evidence>
<organism evidence="9 10">
    <name type="scientific">Priapulus caudatus</name>
    <name type="common">Priapulid worm</name>
    <dbReference type="NCBI Taxonomy" id="37621"/>
    <lineage>
        <taxon>Eukaryota</taxon>
        <taxon>Metazoa</taxon>
        <taxon>Ecdysozoa</taxon>
        <taxon>Scalidophora</taxon>
        <taxon>Priapulida</taxon>
        <taxon>Priapulimorpha</taxon>
        <taxon>Priapulimorphida</taxon>
        <taxon>Priapulidae</taxon>
        <taxon>Priapulus</taxon>
    </lineage>
</organism>
<gene>
    <name evidence="10" type="primary">LOC106810437</name>
</gene>
<dbReference type="InterPro" id="IPR051512">
    <property type="entry name" value="Inactive_Rhomboid"/>
</dbReference>
<dbReference type="PANTHER" id="PTHR45965">
    <property type="entry name" value="INACTIVE RHOMBOID PROTEIN"/>
    <property type="match status" value="1"/>
</dbReference>
<feature type="transmembrane region" description="Helical" evidence="7">
    <location>
        <begin position="782"/>
        <end position="801"/>
    </location>
</feature>
<evidence type="ECO:0000256" key="7">
    <source>
        <dbReference type="SAM" id="Phobius"/>
    </source>
</evidence>
<feature type="transmembrane region" description="Helical" evidence="7">
    <location>
        <begin position="813"/>
        <end position="837"/>
    </location>
</feature>
<comment type="similarity">
    <text evidence="2">Belongs to the peptidase S54 family.</text>
</comment>
<keyword evidence="5 7" id="KW-1133">Transmembrane helix</keyword>
<evidence type="ECO:0000313" key="10">
    <source>
        <dbReference type="RefSeq" id="XP_014669278.1"/>
    </source>
</evidence>
<evidence type="ECO:0000256" key="2">
    <source>
        <dbReference type="ARBA" id="ARBA00009045"/>
    </source>
</evidence>
<feature type="transmembrane region" description="Helical" evidence="7">
    <location>
        <begin position="417"/>
        <end position="440"/>
    </location>
</feature>
<dbReference type="SUPFAM" id="SSF144091">
    <property type="entry name" value="Rhomboid-like"/>
    <property type="match status" value="1"/>
</dbReference>
<dbReference type="InterPro" id="IPR022764">
    <property type="entry name" value="Peptidase_S54_rhomboid_dom"/>
</dbReference>
<dbReference type="RefSeq" id="XP_014669278.1">
    <property type="nucleotide sequence ID" value="XM_014813792.1"/>
</dbReference>
<feature type="domain" description="Peptidase S54 rhomboid" evidence="8">
    <location>
        <begin position="660"/>
        <end position="797"/>
    </location>
</feature>
<keyword evidence="6 7" id="KW-0472">Membrane</keyword>
<dbReference type="GeneID" id="106810437"/>
<keyword evidence="9" id="KW-1185">Reference proteome</keyword>
<evidence type="ECO:0000256" key="6">
    <source>
        <dbReference type="ARBA" id="ARBA00023136"/>
    </source>
</evidence>
<accession>A0ABM1EAQ7</accession>
<protein>
    <submittedName>
        <fullName evidence="10">Inactive rhomboid protein 2-like isoform X1</fullName>
    </submittedName>
</protein>
<evidence type="ECO:0000313" key="9">
    <source>
        <dbReference type="Proteomes" id="UP000695022"/>
    </source>
</evidence>
<dbReference type="Proteomes" id="UP000695022">
    <property type="component" value="Unplaced"/>
</dbReference>
<dbReference type="Gene3D" id="1.20.1540.10">
    <property type="entry name" value="Rhomboid-like"/>
    <property type="match status" value="1"/>
</dbReference>
<dbReference type="InterPro" id="IPR035952">
    <property type="entry name" value="Rhomboid-like_sf"/>
</dbReference>
<evidence type="ECO:0000256" key="4">
    <source>
        <dbReference type="ARBA" id="ARBA00022824"/>
    </source>
</evidence>
<reference evidence="10" key="1">
    <citation type="submission" date="2025-08" db="UniProtKB">
        <authorList>
            <consortium name="RefSeq"/>
        </authorList>
    </citation>
    <scope>IDENTIFICATION</scope>
</reference>
<name>A0ABM1EAQ7_PRICU</name>
<evidence type="ECO:0000256" key="3">
    <source>
        <dbReference type="ARBA" id="ARBA00022692"/>
    </source>
</evidence>
<evidence type="ECO:0000256" key="1">
    <source>
        <dbReference type="ARBA" id="ARBA00004477"/>
    </source>
</evidence>
<feature type="transmembrane region" description="Helical" evidence="7">
    <location>
        <begin position="665"/>
        <end position="689"/>
    </location>
</feature>
<evidence type="ECO:0000259" key="8">
    <source>
        <dbReference type="Pfam" id="PF01694"/>
    </source>
</evidence>
<comment type="subcellular location">
    <subcellularLocation>
        <location evidence="1">Endoplasmic reticulum membrane</location>
        <topology evidence="1">Multi-pass membrane protein</topology>
    </subcellularLocation>
</comment>
<dbReference type="Pfam" id="PF01694">
    <property type="entry name" value="Rhomboid"/>
    <property type="match status" value="1"/>
</dbReference>
<keyword evidence="4" id="KW-0256">Endoplasmic reticulum</keyword>
<feature type="transmembrane region" description="Helical" evidence="7">
    <location>
        <begin position="756"/>
        <end position="776"/>
    </location>
</feature>